<dbReference type="AlphaFoldDB" id="A0A1Y0B0E8"/>
<gene>
    <name evidence="1" type="ORF">AEK19_MT0599</name>
</gene>
<name>A0A1Y0B0E8_9LAMI</name>
<geneLocation type="mitochondrion" evidence="1"/>
<keyword evidence="1" id="KW-0496">Mitochondrion</keyword>
<reference evidence="1" key="1">
    <citation type="submission" date="2017-03" db="EMBL/GenBank/DDBJ databases">
        <title>The mitochondrial genome of the carnivorous plant Utricularia reniformis (Lentibulariaceae): structure, comparative analysis and evolutionary landmarks.</title>
        <authorList>
            <person name="Silva S.R."/>
            <person name="Alvarenga D.O."/>
            <person name="Michael T.P."/>
            <person name="Miranda V.F.O."/>
            <person name="Varani A.M."/>
        </authorList>
    </citation>
    <scope>NUCLEOTIDE SEQUENCE</scope>
</reference>
<proteinExistence type="predicted"/>
<evidence type="ECO:0000313" key="1">
    <source>
        <dbReference type="EMBL" id="ART30854.1"/>
    </source>
</evidence>
<sequence length="109" mass="12131">MPILQEVTISSEQEELDSAALAKRGNMLGGYQIHGYLAEPTISNIALFEFPSLITTASFCGTFPPRVITADLRLLILLFQEELDLPTFTISCSFSYVLSFFHEEPPILC</sequence>
<accession>A0A1Y0B0E8</accession>
<organism evidence="1">
    <name type="scientific">Utricularia reniformis</name>
    <dbReference type="NCBI Taxonomy" id="192314"/>
    <lineage>
        <taxon>Eukaryota</taxon>
        <taxon>Viridiplantae</taxon>
        <taxon>Streptophyta</taxon>
        <taxon>Embryophyta</taxon>
        <taxon>Tracheophyta</taxon>
        <taxon>Spermatophyta</taxon>
        <taxon>Magnoliopsida</taxon>
        <taxon>eudicotyledons</taxon>
        <taxon>Gunneridae</taxon>
        <taxon>Pentapetalae</taxon>
        <taxon>asterids</taxon>
        <taxon>lamiids</taxon>
        <taxon>Lamiales</taxon>
        <taxon>Lentibulariaceae</taxon>
        <taxon>Utricularia</taxon>
    </lineage>
</organism>
<dbReference type="EMBL" id="KY774314">
    <property type="protein sequence ID" value="ART30854.1"/>
    <property type="molecule type" value="Genomic_DNA"/>
</dbReference>
<protein>
    <submittedName>
        <fullName evidence="1">Uncharacterized protein</fullName>
    </submittedName>
</protein>